<dbReference type="STRING" id="377629.TERTU_3056"/>
<evidence type="ECO:0000256" key="3">
    <source>
        <dbReference type="ARBA" id="ARBA00022618"/>
    </source>
</evidence>
<reference evidence="10 11" key="1">
    <citation type="journal article" date="2009" name="PLoS ONE">
        <title>The complete genome of Teredinibacter turnerae T7901: an intracellular endosymbiont of marine wood-boring bivalves (shipworms).</title>
        <authorList>
            <person name="Yang J.C."/>
            <person name="Madupu R."/>
            <person name="Durkin A.S."/>
            <person name="Ekborg N.A."/>
            <person name="Pedamallu C.S."/>
            <person name="Hostetler J.B."/>
            <person name="Radune D."/>
            <person name="Toms B.S."/>
            <person name="Henrissat B."/>
            <person name="Coutinho P.M."/>
            <person name="Schwarz S."/>
            <person name="Field L."/>
            <person name="Trindade-Silva A.E."/>
            <person name="Soares C.A.G."/>
            <person name="Elshahawi S."/>
            <person name="Hanora A."/>
            <person name="Schmidt E.W."/>
            <person name="Haygood M.G."/>
            <person name="Posfai J."/>
            <person name="Benner J."/>
            <person name="Madinger C."/>
            <person name="Nove J."/>
            <person name="Anton B."/>
            <person name="Chaudhary K."/>
            <person name="Foster J."/>
            <person name="Holman A."/>
            <person name="Kumar S."/>
            <person name="Lessard P.A."/>
            <person name="Luyten Y.A."/>
            <person name="Slatko B."/>
            <person name="Wood N."/>
            <person name="Wu B."/>
            <person name="Teplitski M."/>
            <person name="Mougous J.D."/>
            <person name="Ward N."/>
            <person name="Eisen J.A."/>
            <person name="Badger J.H."/>
            <person name="Distel D.L."/>
        </authorList>
    </citation>
    <scope>NUCLEOTIDE SEQUENCE [LARGE SCALE GENOMIC DNA]</scope>
    <source>
        <strain evidence="11">ATCC 39867 / T7901</strain>
    </source>
</reference>
<proteinExistence type="inferred from homology"/>
<dbReference type="HOGENOM" id="CLU_156524_1_2_6"/>
<evidence type="ECO:0000256" key="2">
    <source>
        <dbReference type="ARBA" id="ARBA00022475"/>
    </source>
</evidence>
<sequence>MGGRGSGKKTQLKQQVSVLGNLLFLGLWFGAFGSAVGVVYSSFKARQSTHQLEMLRKESNTLQVRSGQYLLEKSTWAAYARVEDIAVNKLKMQVPDSSKTVLVKRQ</sequence>
<dbReference type="GO" id="GO:0043093">
    <property type="term" value="P:FtsZ-dependent cytokinesis"/>
    <property type="evidence" value="ECO:0007669"/>
    <property type="project" value="UniProtKB-UniRule"/>
</dbReference>
<comment type="subunit">
    <text evidence="8">Part of a complex composed of FtsB, FtsL and FtsQ.</text>
</comment>
<feature type="transmembrane region" description="Helical" evidence="8">
    <location>
        <begin position="21"/>
        <end position="43"/>
    </location>
</feature>
<protein>
    <recommendedName>
        <fullName evidence="8 9">Cell division protein FtsL</fullName>
    </recommendedName>
</protein>
<evidence type="ECO:0000256" key="6">
    <source>
        <dbReference type="ARBA" id="ARBA00023136"/>
    </source>
</evidence>
<accession>C5BP41</accession>
<dbReference type="Pfam" id="PF04999">
    <property type="entry name" value="FtsL"/>
    <property type="match status" value="1"/>
</dbReference>
<dbReference type="eggNOG" id="COG3116">
    <property type="taxonomic scope" value="Bacteria"/>
</dbReference>
<dbReference type="InterPro" id="IPR011922">
    <property type="entry name" value="Cell_div_FtsL"/>
</dbReference>
<dbReference type="EMBL" id="CP001614">
    <property type="protein sequence ID" value="ACR12272.1"/>
    <property type="molecule type" value="Genomic_DNA"/>
</dbReference>
<comment type="similarity">
    <text evidence="8">Belongs to the FtsL family.</text>
</comment>
<dbReference type="Proteomes" id="UP000009080">
    <property type="component" value="Chromosome"/>
</dbReference>
<comment type="subcellular location">
    <subcellularLocation>
        <location evidence="8">Cell inner membrane</location>
        <topology evidence="8">Single-pass type II membrane protein</topology>
    </subcellularLocation>
    <subcellularLocation>
        <location evidence="1">Cell membrane</location>
        <topology evidence="1">Single-pass type II membrane protein</topology>
    </subcellularLocation>
    <text evidence="8">Localizes to the division septum where it forms a ring structure.</text>
</comment>
<organism evidence="10 11">
    <name type="scientific">Teredinibacter turnerae (strain ATCC 39867 / T7901)</name>
    <dbReference type="NCBI Taxonomy" id="377629"/>
    <lineage>
        <taxon>Bacteria</taxon>
        <taxon>Pseudomonadati</taxon>
        <taxon>Pseudomonadota</taxon>
        <taxon>Gammaproteobacteria</taxon>
        <taxon>Cellvibrionales</taxon>
        <taxon>Cellvibrionaceae</taxon>
        <taxon>Teredinibacter</taxon>
    </lineage>
</organism>
<keyword evidence="3 8" id="KW-0132">Cell division</keyword>
<keyword evidence="2 8" id="KW-1003">Cell membrane</keyword>
<dbReference type="NCBIfam" id="TIGR02209">
    <property type="entry name" value="ftsL_broad"/>
    <property type="match status" value="1"/>
</dbReference>
<evidence type="ECO:0000256" key="1">
    <source>
        <dbReference type="ARBA" id="ARBA00004401"/>
    </source>
</evidence>
<evidence type="ECO:0000256" key="5">
    <source>
        <dbReference type="ARBA" id="ARBA00022989"/>
    </source>
</evidence>
<evidence type="ECO:0000256" key="8">
    <source>
        <dbReference type="HAMAP-Rule" id="MF_00910"/>
    </source>
</evidence>
<dbReference type="OrthoDB" id="5298556at2"/>
<keyword evidence="11" id="KW-1185">Reference proteome</keyword>
<dbReference type="GO" id="GO:0032153">
    <property type="term" value="C:cell division site"/>
    <property type="evidence" value="ECO:0007669"/>
    <property type="project" value="UniProtKB-UniRule"/>
</dbReference>
<keyword evidence="8" id="KW-0997">Cell inner membrane</keyword>
<dbReference type="KEGG" id="ttu:TERTU_3056"/>
<keyword evidence="7 8" id="KW-0131">Cell cycle</keyword>
<gene>
    <name evidence="8 10" type="primary">ftsL</name>
    <name evidence="10" type="ordered locus">TERTU_3056</name>
</gene>
<evidence type="ECO:0000256" key="9">
    <source>
        <dbReference type="NCBIfam" id="TIGR02209"/>
    </source>
</evidence>
<keyword evidence="5 8" id="KW-1133">Transmembrane helix</keyword>
<keyword evidence="4 8" id="KW-0812">Transmembrane</keyword>
<dbReference type="PANTHER" id="PTHR37479:SF1">
    <property type="entry name" value="CELL DIVISION PROTEIN FTSL"/>
    <property type="match status" value="1"/>
</dbReference>
<evidence type="ECO:0000313" key="11">
    <source>
        <dbReference type="Proteomes" id="UP000009080"/>
    </source>
</evidence>
<dbReference type="HAMAP" id="MF_00910">
    <property type="entry name" value="FtsL"/>
    <property type="match status" value="1"/>
</dbReference>
<evidence type="ECO:0000313" key="10">
    <source>
        <dbReference type="EMBL" id="ACR12272.1"/>
    </source>
</evidence>
<name>C5BP41_TERTT</name>
<evidence type="ECO:0000256" key="7">
    <source>
        <dbReference type="ARBA" id="ARBA00023306"/>
    </source>
</evidence>
<evidence type="ECO:0000256" key="4">
    <source>
        <dbReference type="ARBA" id="ARBA00022692"/>
    </source>
</evidence>
<comment type="function">
    <text evidence="8">Essential cell division protein. May link together the upstream cell division proteins, which are predominantly cytoplasmic, with the downstream cell division proteins, which are predominantly periplasmic.</text>
</comment>
<dbReference type="GO" id="GO:0005886">
    <property type="term" value="C:plasma membrane"/>
    <property type="evidence" value="ECO:0007669"/>
    <property type="project" value="UniProtKB-SubCell"/>
</dbReference>
<keyword evidence="6 8" id="KW-0472">Membrane</keyword>
<dbReference type="PANTHER" id="PTHR37479">
    <property type="entry name" value="CELL DIVISION PROTEIN FTSL"/>
    <property type="match status" value="1"/>
</dbReference>
<dbReference type="AlphaFoldDB" id="C5BP41"/>